<organism evidence="1 2">
    <name type="scientific">Tanacetum coccineum</name>
    <dbReference type="NCBI Taxonomy" id="301880"/>
    <lineage>
        <taxon>Eukaryota</taxon>
        <taxon>Viridiplantae</taxon>
        <taxon>Streptophyta</taxon>
        <taxon>Embryophyta</taxon>
        <taxon>Tracheophyta</taxon>
        <taxon>Spermatophyta</taxon>
        <taxon>Magnoliopsida</taxon>
        <taxon>eudicotyledons</taxon>
        <taxon>Gunneridae</taxon>
        <taxon>Pentapetalae</taxon>
        <taxon>asterids</taxon>
        <taxon>campanulids</taxon>
        <taxon>Asterales</taxon>
        <taxon>Asteraceae</taxon>
        <taxon>Asteroideae</taxon>
        <taxon>Anthemideae</taxon>
        <taxon>Anthemidinae</taxon>
        <taxon>Tanacetum</taxon>
    </lineage>
</organism>
<evidence type="ECO:0000313" key="1">
    <source>
        <dbReference type="EMBL" id="GJT29250.1"/>
    </source>
</evidence>
<sequence>MRGGERRSKKRVGDGMEEGNIRRSHSGGWILYSELTTLSWARTCSLDTDSRRVTSLSAAYAGQAARGERRQLHRLVEHIIPCATVRRRAVSADRKGLRGARDGVRRGDGARDATERNLRCDVYAACRSLLNSSTSPHTNSIRDTSQFESGSSIIGHSPPTHTNRHVHLSVLSKRWLKSDVGEIRDTLVWVGASLAVRLCCDTREAVSAEEDTHTKTRPVYGVN</sequence>
<dbReference type="EMBL" id="BQNB010014528">
    <property type="protein sequence ID" value="GJT29250.1"/>
    <property type="molecule type" value="Genomic_DNA"/>
</dbReference>
<name>A0ABQ5CQ73_9ASTR</name>
<reference evidence="1" key="2">
    <citation type="submission" date="2022-01" db="EMBL/GenBank/DDBJ databases">
        <authorList>
            <person name="Yamashiro T."/>
            <person name="Shiraishi A."/>
            <person name="Satake H."/>
            <person name="Nakayama K."/>
        </authorList>
    </citation>
    <scope>NUCLEOTIDE SEQUENCE</scope>
</reference>
<gene>
    <name evidence="1" type="ORF">Tco_0909525</name>
</gene>
<comment type="caution">
    <text evidence="1">The sequence shown here is derived from an EMBL/GenBank/DDBJ whole genome shotgun (WGS) entry which is preliminary data.</text>
</comment>
<accession>A0ABQ5CQ73</accession>
<keyword evidence="2" id="KW-1185">Reference proteome</keyword>
<proteinExistence type="predicted"/>
<dbReference type="Proteomes" id="UP001151760">
    <property type="component" value="Unassembled WGS sequence"/>
</dbReference>
<reference evidence="1" key="1">
    <citation type="journal article" date="2022" name="Int. J. Mol. Sci.">
        <title>Draft Genome of Tanacetum Coccineum: Genomic Comparison of Closely Related Tanacetum-Family Plants.</title>
        <authorList>
            <person name="Yamashiro T."/>
            <person name="Shiraishi A."/>
            <person name="Nakayama K."/>
            <person name="Satake H."/>
        </authorList>
    </citation>
    <scope>NUCLEOTIDE SEQUENCE</scope>
</reference>
<evidence type="ECO:0000313" key="2">
    <source>
        <dbReference type="Proteomes" id="UP001151760"/>
    </source>
</evidence>
<protein>
    <submittedName>
        <fullName evidence="1">Uncharacterized protein</fullName>
    </submittedName>
</protein>